<comment type="caution">
    <text evidence="4">The sequence shown here is derived from an EMBL/GenBank/DDBJ whole genome shotgun (WGS) entry which is preliminary data.</text>
</comment>
<evidence type="ECO:0000313" key="5">
    <source>
        <dbReference type="Proteomes" id="UP001148313"/>
    </source>
</evidence>
<evidence type="ECO:0000256" key="1">
    <source>
        <dbReference type="SAM" id="MobiDB-lite"/>
    </source>
</evidence>
<reference evidence="4" key="1">
    <citation type="submission" date="2022-11" db="EMBL/GenBank/DDBJ databases">
        <title>Hoeflea poritis sp. nov., isolated from scleractinian coral Porites lutea.</title>
        <authorList>
            <person name="Zhang G."/>
            <person name="Wei Q."/>
            <person name="Cai L."/>
        </authorList>
    </citation>
    <scope>NUCLEOTIDE SEQUENCE</scope>
    <source>
        <strain evidence="4">E7-10</strain>
    </source>
</reference>
<sequence>MNTDPTGDSDTTETPKKHSGGARWLGRLAGLFLLVLALAVGLFAGSFLRFTRNIMALEPPRKIAEADGIVVLTGGRQRIERALDLLDEGTAGRLLISGVNPATTSRQIQTLTHSEPALFECCVDIGHDAIDTIGNANEAALWVKEHGYRDVIVVTSNYHMPRSLLELRRVDAETNFIPYPVVATDLRNLQWLQHPAALRMVAAEYLKYLAARYRLAPGSSARNGLRSSETKQMADNPVAAEAGRSN</sequence>
<dbReference type="EMBL" id="JAPJZH010000005">
    <property type="protein sequence ID" value="MDA4845804.1"/>
    <property type="molecule type" value="Genomic_DNA"/>
</dbReference>
<dbReference type="InterPro" id="IPR003848">
    <property type="entry name" value="DUF218"/>
</dbReference>
<dbReference type="CDD" id="cd06259">
    <property type="entry name" value="YdcF-like"/>
    <property type="match status" value="1"/>
</dbReference>
<accession>A0ABT4VM97</accession>
<evidence type="ECO:0000259" key="3">
    <source>
        <dbReference type="Pfam" id="PF02698"/>
    </source>
</evidence>
<protein>
    <submittedName>
        <fullName evidence="4">YdcF family protein</fullName>
    </submittedName>
</protein>
<keyword evidence="2" id="KW-0812">Transmembrane</keyword>
<feature type="compositionally biased region" description="Polar residues" evidence="1">
    <location>
        <begin position="220"/>
        <end position="233"/>
    </location>
</feature>
<dbReference type="PANTHER" id="PTHR30336">
    <property type="entry name" value="INNER MEMBRANE PROTEIN, PROBABLE PERMEASE"/>
    <property type="match status" value="1"/>
</dbReference>
<feature type="domain" description="DUF218" evidence="3">
    <location>
        <begin position="67"/>
        <end position="203"/>
    </location>
</feature>
<evidence type="ECO:0000256" key="2">
    <source>
        <dbReference type="SAM" id="Phobius"/>
    </source>
</evidence>
<feature type="region of interest" description="Disordered" evidence="1">
    <location>
        <begin position="219"/>
        <end position="246"/>
    </location>
</feature>
<dbReference type="Proteomes" id="UP001148313">
    <property type="component" value="Unassembled WGS sequence"/>
</dbReference>
<proteinExistence type="predicted"/>
<evidence type="ECO:0000313" key="4">
    <source>
        <dbReference type="EMBL" id="MDA4845804.1"/>
    </source>
</evidence>
<gene>
    <name evidence="4" type="ORF">OOZ53_10620</name>
</gene>
<organism evidence="4 5">
    <name type="scientific">Hoeflea poritis</name>
    <dbReference type="NCBI Taxonomy" id="2993659"/>
    <lineage>
        <taxon>Bacteria</taxon>
        <taxon>Pseudomonadati</taxon>
        <taxon>Pseudomonadota</taxon>
        <taxon>Alphaproteobacteria</taxon>
        <taxon>Hyphomicrobiales</taxon>
        <taxon>Rhizobiaceae</taxon>
        <taxon>Hoeflea</taxon>
    </lineage>
</organism>
<dbReference type="RefSeq" id="WP_271089486.1">
    <property type="nucleotide sequence ID" value="NZ_JAPJZH010000005.1"/>
</dbReference>
<keyword evidence="2" id="KW-1133">Transmembrane helix</keyword>
<feature type="region of interest" description="Disordered" evidence="1">
    <location>
        <begin position="1"/>
        <end position="20"/>
    </location>
</feature>
<dbReference type="InterPro" id="IPR051599">
    <property type="entry name" value="Cell_Envelope_Assoc"/>
</dbReference>
<keyword evidence="5" id="KW-1185">Reference proteome</keyword>
<name>A0ABT4VM97_9HYPH</name>
<dbReference type="PANTHER" id="PTHR30336:SF4">
    <property type="entry name" value="ENVELOPE BIOGENESIS FACTOR ELYC"/>
    <property type="match status" value="1"/>
</dbReference>
<dbReference type="Pfam" id="PF02698">
    <property type="entry name" value="DUF218"/>
    <property type="match status" value="1"/>
</dbReference>
<keyword evidence="2" id="KW-0472">Membrane</keyword>
<feature type="transmembrane region" description="Helical" evidence="2">
    <location>
        <begin position="24"/>
        <end position="48"/>
    </location>
</feature>